<protein>
    <recommendedName>
        <fullName evidence="3">Tetratricopeptide repeat protein</fullName>
    </recommendedName>
</protein>
<accession>A0ABW6CI01</accession>
<keyword evidence="2" id="KW-1185">Reference proteome</keyword>
<reference evidence="1 2" key="1">
    <citation type="submission" date="2022-09" db="EMBL/GenBank/DDBJ databases">
        <title>New species of Phenylobacterium.</title>
        <authorList>
            <person name="Mieszkin S."/>
        </authorList>
    </citation>
    <scope>NUCLEOTIDE SEQUENCE [LARGE SCALE GENOMIC DNA]</scope>
    <source>
        <strain evidence="1 2">HK31-G</strain>
    </source>
</reference>
<proteinExistence type="predicted"/>
<comment type="caution">
    <text evidence="1">The sequence shown here is derived from an EMBL/GenBank/DDBJ whole genome shotgun (WGS) entry which is preliminary data.</text>
</comment>
<evidence type="ECO:0000313" key="1">
    <source>
        <dbReference type="EMBL" id="MFD3262575.1"/>
    </source>
</evidence>
<gene>
    <name evidence="1" type="ORF">OCL97_01195</name>
</gene>
<dbReference type="RefSeq" id="WP_377366859.1">
    <property type="nucleotide sequence ID" value="NZ_JAOTJD010000001.1"/>
</dbReference>
<dbReference type="PROSITE" id="PS51257">
    <property type="entry name" value="PROKAR_LIPOPROTEIN"/>
    <property type="match status" value="1"/>
</dbReference>
<evidence type="ECO:0008006" key="3">
    <source>
        <dbReference type="Google" id="ProtNLM"/>
    </source>
</evidence>
<sequence length="185" mass="19498">MKPYIHVIAALALGTLATGCATQQTARLDAAQTLAAAPDVPQNASMETGLTSLRYGDLYTATNLLERAVAARPSLRNRFNLAVGYENTARRREAAEIYRGLVRDGQYAHLDGTLSGDGPSAPRRRFNVADEAQQRLALIENSNAPQRTIVTARSAEEAAIPASATVPSPSAAISDAGAARLDGIP</sequence>
<name>A0ABW6CI01_9CAUL</name>
<organism evidence="1 2">
    <name type="scientific">Phenylobacterium ferrooxidans</name>
    <dbReference type="NCBI Taxonomy" id="2982689"/>
    <lineage>
        <taxon>Bacteria</taxon>
        <taxon>Pseudomonadati</taxon>
        <taxon>Pseudomonadota</taxon>
        <taxon>Alphaproteobacteria</taxon>
        <taxon>Caulobacterales</taxon>
        <taxon>Caulobacteraceae</taxon>
        <taxon>Phenylobacterium</taxon>
    </lineage>
</organism>
<dbReference type="EMBL" id="JAOTJD010000001">
    <property type="protein sequence ID" value="MFD3262575.1"/>
    <property type="molecule type" value="Genomic_DNA"/>
</dbReference>
<evidence type="ECO:0000313" key="2">
    <source>
        <dbReference type="Proteomes" id="UP001598130"/>
    </source>
</evidence>
<dbReference type="Proteomes" id="UP001598130">
    <property type="component" value="Unassembled WGS sequence"/>
</dbReference>